<dbReference type="GO" id="GO:0038023">
    <property type="term" value="F:signaling receptor activity"/>
    <property type="evidence" value="ECO:0007669"/>
    <property type="project" value="InterPro"/>
</dbReference>
<feature type="signal peptide" evidence="17">
    <location>
        <begin position="1"/>
        <end position="33"/>
    </location>
</feature>
<comment type="subcellular location">
    <subcellularLocation>
        <location evidence="1 14">Cell outer membrane</location>
        <topology evidence="1 14">Multi-pass membrane protein</topology>
    </subcellularLocation>
</comment>
<evidence type="ECO:0000256" key="12">
    <source>
        <dbReference type="ARBA" id="ARBA00023170"/>
    </source>
</evidence>
<keyword evidence="6 14" id="KW-0812">Transmembrane</keyword>
<dbReference type="Pfam" id="PF00593">
    <property type="entry name" value="TonB_dep_Rec_b-barrel"/>
    <property type="match status" value="1"/>
</dbReference>
<comment type="similarity">
    <text evidence="2 14 16">Belongs to the TonB-dependent receptor family.</text>
</comment>
<feature type="domain" description="TonB-dependent receptor plug" evidence="19">
    <location>
        <begin position="68"/>
        <end position="168"/>
    </location>
</feature>
<evidence type="ECO:0000259" key="19">
    <source>
        <dbReference type="Pfam" id="PF07715"/>
    </source>
</evidence>
<accession>A0A1Y0CZX6</accession>
<dbReference type="NCBIfam" id="TIGR01783">
    <property type="entry name" value="TonB-siderophor"/>
    <property type="match status" value="1"/>
</dbReference>
<evidence type="ECO:0000256" key="5">
    <source>
        <dbReference type="ARBA" id="ARBA00022496"/>
    </source>
</evidence>
<dbReference type="PANTHER" id="PTHR32552">
    <property type="entry name" value="FERRICHROME IRON RECEPTOR-RELATED"/>
    <property type="match status" value="1"/>
</dbReference>
<dbReference type="InterPro" id="IPR010105">
    <property type="entry name" value="TonB_sidphr_rcpt"/>
</dbReference>
<dbReference type="CDD" id="cd01347">
    <property type="entry name" value="ligand_gated_channel"/>
    <property type="match status" value="1"/>
</dbReference>
<keyword evidence="13 14" id="KW-0998">Cell outer membrane</keyword>
<feature type="short sequence motif" description="TonB C-terminal box" evidence="15">
    <location>
        <begin position="735"/>
        <end position="752"/>
    </location>
</feature>
<keyword evidence="3 14" id="KW-0813">Transport</keyword>
<evidence type="ECO:0000256" key="2">
    <source>
        <dbReference type="ARBA" id="ARBA00009810"/>
    </source>
</evidence>
<evidence type="ECO:0000256" key="10">
    <source>
        <dbReference type="ARBA" id="ARBA00023077"/>
    </source>
</evidence>
<dbReference type="Proteomes" id="UP000243793">
    <property type="component" value="Chromosome"/>
</dbReference>
<keyword evidence="12 20" id="KW-0675">Receptor</keyword>
<keyword evidence="7 17" id="KW-0732">Signal</keyword>
<feature type="domain" description="TonB-dependent receptor-like beta-barrel" evidence="18">
    <location>
        <begin position="243"/>
        <end position="714"/>
    </location>
</feature>
<dbReference type="InterPro" id="IPR039426">
    <property type="entry name" value="TonB-dep_rcpt-like"/>
</dbReference>
<feature type="chain" id="PRO_5012462975" evidence="17">
    <location>
        <begin position="34"/>
        <end position="752"/>
    </location>
</feature>
<evidence type="ECO:0000259" key="18">
    <source>
        <dbReference type="Pfam" id="PF00593"/>
    </source>
</evidence>
<dbReference type="KEGG" id="ocm:CBP12_12625"/>
<keyword evidence="5" id="KW-0410">Iron transport</keyword>
<evidence type="ECO:0000256" key="6">
    <source>
        <dbReference type="ARBA" id="ARBA00022692"/>
    </source>
</evidence>
<evidence type="ECO:0000256" key="1">
    <source>
        <dbReference type="ARBA" id="ARBA00004571"/>
    </source>
</evidence>
<dbReference type="GO" id="GO:0015891">
    <property type="term" value="P:siderophore transport"/>
    <property type="evidence" value="ECO:0007669"/>
    <property type="project" value="InterPro"/>
</dbReference>
<dbReference type="InterPro" id="IPR036942">
    <property type="entry name" value="Beta-barrel_TonB_sf"/>
</dbReference>
<dbReference type="GO" id="GO:0015344">
    <property type="term" value="F:siderophore uptake transmembrane transporter activity"/>
    <property type="evidence" value="ECO:0007669"/>
    <property type="project" value="TreeGrafter"/>
</dbReference>
<evidence type="ECO:0000256" key="11">
    <source>
        <dbReference type="ARBA" id="ARBA00023136"/>
    </source>
</evidence>
<dbReference type="PROSITE" id="PS01156">
    <property type="entry name" value="TONB_DEPENDENT_REC_2"/>
    <property type="match status" value="1"/>
</dbReference>
<evidence type="ECO:0000313" key="20">
    <source>
        <dbReference type="EMBL" id="ART80892.1"/>
    </source>
</evidence>
<evidence type="ECO:0000256" key="15">
    <source>
        <dbReference type="PROSITE-ProRule" id="PRU10144"/>
    </source>
</evidence>
<gene>
    <name evidence="20" type="ORF">CBP12_12625</name>
</gene>
<organism evidence="20 21">
    <name type="scientific">Oceanisphaera avium</name>
    <dbReference type="NCBI Taxonomy" id="1903694"/>
    <lineage>
        <taxon>Bacteria</taxon>
        <taxon>Pseudomonadati</taxon>
        <taxon>Pseudomonadota</taxon>
        <taxon>Gammaproteobacteria</taxon>
        <taxon>Aeromonadales</taxon>
        <taxon>Aeromonadaceae</taxon>
        <taxon>Oceanisphaera</taxon>
    </lineage>
</organism>
<dbReference type="InterPro" id="IPR012910">
    <property type="entry name" value="Plug_dom"/>
</dbReference>
<dbReference type="RefSeq" id="WP_198341815.1">
    <property type="nucleotide sequence ID" value="NZ_CP021376.1"/>
</dbReference>
<dbReference type="PANTHER" id="PTHR32552:SF83">
    <property type="entry name" value="BLR3904 PROTEIN"/>
    <property type="match status" value="1"/>
</dbReference>
<name>A0A1Y0CZX6_9GAMM</name>
<dbReference type="InterPro" id="IPR000531">
    <property type="entry name" value="Beta-barrel_TonB"/>
</dbReference>
<keyword evidence="9" id="KW-0406">Ion transport</keyword>
<dbReference type="InterPro" id="IPR010917">
    <property type="entry name" value="TonB_rcpt_CS"/>
</dbReference>
<keyword evidence="10 16" id="KW-0798">TonB box</keyword>
<dbReference type="AlphaFoldDB" id="A0A1Y0CZX6"/>
<keyword evidence="11 14" id="KW-0472">Membrane</keyword>
<dbReference type="Pfam" id="PF07715">
    <property type="entry name" value="Plug"/>
    <property type="match status" value="1"/>
</dbReference>
<dbReference type="GO" id="GO:0009279">
    <property type="term" value="C:cell outer membrane"/>
    <property type="evidence" value="ECO:0007669"/>
    <property type="project" value="UniProtKB-SubCell"/>
</dbReference>
<dbReference type="Gene3D" id="2.170.130.10">
    <property type="entry name" value="TonB-dependent receptor, plug domain"/>
    <property type="match status" value="1"/>
</dbReference>
<protein>
    <submittedName>
        <fullName evidence="20">TonB-dependent siderophore receptor</fullName>
    </submittedName>
</protein>
<keyword evidence="4 14" id="KW-1134">Transmembrane beta strand</keyword>
<evidence type="ECO:0000256" key="8">
    <source>
        <dbReference type="ARBA" id="ARBA00023004"/>
    </source>
</evidence>
<evidence type="ECO:0000256" key="3">
    <source>
        <dbReference type="ARBA" id="ARBA00022448"/>
    </source>
</evidence>
<evidence type="ECO:0000256" key="7">
    <source>
        <dbReference type="ARBA" id="ARBA00022729"/>
    </source>
</evidence>
<reference evidence="21" key="1">
    <citation type="submission" date="2017-05" db="EMBL/GenBank/DDBJ databases">
        <authorList>
            <person name="Sung H."/>
        </authorList>
    </citation>
    <scope>NUCLEOTIDE SEQUENCE [LARGE SCALE GENOMIC DNA]</scope>
    <source>
        <strain evidence="21">AMac2203</strain>
    </source>
</reference>
<evidence type="ECO:0000256" key="17">
    <source>
        <dbReference type="SAM" id="SignalP"/>
    </source>
</evidence>
<dbReference type="PROSITE" id="PS52016">
    <property type="entry name" value="TONB_DEPENDENT_REC_3"/>
    <property type="match status" value="1"/>
</dbReference>
<dbReference type="SUPFAM" id="SSF56935">
    <property type="entry name" value="Porins"/>
    <property type="match status" value="1"/>
</dbReference>
<evidence type="ECO:0000256" key="4">
    <source>
        <dbReference type="ARBA" id="ARBA00022452"/>
    </source>
</evidence>
<dbReference type="EMBL" id="CP021376">
    <property type="protein sequence ID" value="ART80892.1"/>
    <property type="molecule type" value="Genomic_DNA"/>
</dbReference>
<dbReference type="InterPro" id="IPR037066">
    <property type="entry name" value="Plug_dom_sf"/>
</dbReference>
<evidence type="ECO:0000256" key="13">
    <source>
        <dbReference type="ARBA" id="ARBA00023237"/>
    </source>
</evidence>
<evidence type="ECO:0000256" key="9">
    <source>
        <dbReference type="ARBA" id="ARBA00023065"/>
    </source>
</evidence>
<keyword evidence="21" id="KW-1185">Reference proteome</keyword>
<dbReference type="FunFam" id="2.170.130.10:FF:000001">
    <property type="entry name" value="Catecholate siderophore TonB-dependent receptor"/>
    <property type="match status" value="1"/>
</dbReference>
<evidence type="ECO:0000256" key="16">
    <source>
        <dbReference type="RuleBase" id="RU003357"/>
    </source>
</evidence>
<proteinExistence type="inferred from homology"/>
<sequence>MQTFIKSSSRPPKKMVSSAVGLAVASLAMTAQAQAQSVTQLDTVTVQESREQGYKANNSASSKYVKPLLDTPQTVTVVPQEIIKEQKALSLRQVLSNVSGITFDAGEGGGGSGDKINIRGFSANSNMQIDGLRDSSQNNRTDTFNIEQVEVLKGPNSVFGGAGTTGGAINQVSKAPKQRDFVEVGAGLGTDQYRRLTLDANQTLEDVGVDSAFRFNIMAHENNVPGRNDIDRERYGIAPSLTIGLSEDTRATLSYFYQTDDNLPDYGLPAQDGKVLPGIDSESYFGWRNLDEEKIQSHALTLKLEHELNDTTRIENQTRYSQVHKDTTVSASHISRFKRKADPKNPGKYIVDKGNFLPDGQYLPAGPQAYRRDAKNELLINQLGISTEFNTGSFEHDVLVGGEIARETYDLTSGSYNLGQGNSKYPDNGYDLYNPPGQWNGPTNYANSGGTDAVLNTKALYVFDTIGLAPKWDLSLGLRHDWVSGETSSKDKDGVTTTSDKMFSGRAGVVYKPADNGRVYLAYGTSFNPSAEALATSGSLPLRGNAGVENLKSEKNDTWELGTKWELMDGRLGIDGALFRVDKTNAKEKDAADNMYTAGEQRVQGVELGITGEITEQWRVFANYTFLDSETKNSVTAPETIGNQLGNTPRNSANLWTTYEVAPGLELGYGAQYIGSRAVATDVPEKVDSYVVHNAMASYKVTDAFDLQLNVNNLFDKEYAERVRGRAGDDARGSALELGDGRSAVLSANYRF</sequence>
<evidence type="ECO:0000256" key="14">
    <source>
        <dbReference type="PROSITE-ProRule" id="PRU01360"/>
    </source>
</evidence>
<keyword evidence="8" id="KW-0408">Iron</keyword>
<dbReference type="Gene3D" id="2.40.170.20">
    <property type="entry name" value="TonB-dependent receptor, beta-barrel domain"/>
    <property type="match status" value="1"/>
</dbReference>
<evidence type="ECO:0000313" key="21">
    <source>
        <dbReference type="Proteomes" id="UP000243793"/>
    </source>
</evidence>